<dbReference type="RefSeq" id="WP_314798684.1">
    <property type="nucleotide sequence ID" value="NZ_CP130319.1"/>
</dbReference>
<dbReference type="GO" id="GO:0005886">
    <property type="term" value="C:plasma membrane"/>
    <property type="evidence" value="ECO:0007669"/>
    <property type="project" value="UniProtKB-SubCell"/>
</dbReference>
<dbReference type="Pfam" id="PF02518">
    <property type="entry name" value="HATPase_c"/>
    <property type="match status" value="1"/>
</dbReference>
<evidence type="ECO:0000259" key="16">
    <source>
        <dbReference type="PROSITE" id="PS50885"/>
    </source>
</evidence>
<dbReference type="InterPro" id="IPR003594">
    <property type="entry name" value="HATPase_dom"/>
</dbReference>
<evidence type="ECO:0000259" key="15">
    <source>
        <dbReference type="PROSITE" id="PS50109"/>
    </source>
</evidence>
<dbReference type="InterPro" id="IPR003661">
    <property type="entry name" value="HisK_dim/P_dom"/>
</dbReference>
<dbReference type="Gene3D" id="3.30.565.10">
    <property type="entry name" value="Histidine kinase-like ATPase, C-terminal domain"/>
    <property type="match status" value="1"/>
</dbReference>
<keyword evidence="18" id="KW-1185">Reference proteome</keyword>
<evidence type="ECO:0000256" key="4">
    <source>
        <dbReference type="ARBA" id="ARBA00022475"/>
    </source>
</evidence>
<feature type="domain" description="HAMP" evidence="16">
    <location>
        <begin position="191"/>
        <end position="243"/>
    </location>
</feature>
<dbReference type="Proteomes" id="UP001304650">
    <property type="component" value="Chromosome"/>
</dbReference>
<dbReference type="PROSITE" id="PS50109">
    <property type="entry name" value="HIS_KIN"/>
    <property type="match status" value="1"/>
</dbReference>
<name>A0AA96LMP8_9BACL</name>
<dbReference type="CDD" id="cd00082">
    <property type="entry name" value="HisKA"/>
    <property type="match status" value="1"/>
</dbReference>
<comment type="catalytic activity">
    <reaction evidence="1">
        <text>ATP + protein L-histidine = ADP + protein N-phospho-L-histidine.</text>
        <dbReference type="EC" id="2.7.13.3"/>
    </reaction>
</comment>
<dbReference type="Pfam" id="PF00672">
    <property type="entry name" value="HAMP"/>
    <property type="match status" value="1"/>
</dbReference>
<dbReference type="InterPro" id="IPR036890">
    <property type="entry name" value="HATPase_C_sf"/>
</dbReference>
<dbReference type="FunFam" id="3.30.565.10:FF:000006">
    <property type="entry name" value="Sensor histidine kinase WalK"/>
    <property type="match status" value="1"/>
</dbReference>
<dbReference type="PANTHER" id="PTHR45528">
    <property type="entry name" value="SENSOR HISTIDINE KINASE CPXA"/>
    <property type="match status" value="1"/>
</dbReference>
<dbReference type="InterPro" id="IPR004358">
    <property type="entry name" value="Sig_transdc_His_kin-like_C"/>
</dbReference>
<dbReference type="SMART" id="SM00387">
    <property type="entry name" value="HATPase_c"/>
    <property type="match status" value="1"/>
</dbReference>
<keyword evidence="11 14" id="KW-1133">Transmembrane helix</keyword>
<dbReference type="Pfam" id="PF00512">
    <property type="entry name" value="HisKA"/>
    <property type="match status" value="1"/>
</dbReference>
<dbReference type="EC" id="2.7.13.3" evidence="3"/>
<feature type="transmembrane region" description="Helical" evidence="14">
    <location>
        <begin position="12"/>
        <end position="34"/>
    </location>
</feature>
<keyword evidence="12" id="KW-0902">Two-component regulatory system</keyword>
<evidence type="ECO:0000256" key="12">
    <source>
        <dbReference type="ARBA" id="ARBA00023012"/>
    </source>
</evidence>
<evidence type="ECO:0000256" key="10">
    <source>
        <dbReference type="ARBA" id="ARBA00022840"/>
    </source>
</evidence>
<keyword evidence="9 17" id="KW-0418">Kinase</keyword>
<keyword evidence="4" id="KW-1003">Cell membrane</keyword>
<sequence length="474" mass="53725">MHLTKRFFTMNTLAMLFAIGLTMLAVIIFVAAYMKVFGRGADLKEFQKEFEVRAAINEIKREALTLKFEKLLDPNYQQELSDRVNVLDASAIIVVNREVIYATHHFNQIDMEKSLMLSSQPDRDEIELGGRTYMFSRADYKLPSGDAGILLLLAPIQVKTSFFVVLGIFTVCFFTVVFMLMNAWISYRFSRGIILPISRLKDAALQIRAGDLGNEIAEEGEGEIRELGRTLELMRIKLKESVYLQQKYDDNRKFLVSSISHDLKTPVTSIKGYIEGIIDGVAKTPEKMEEYLETARSKAILVNAMIDDLLLYSKLDLNQLPYHFEKSDLASYFEDCVADHKYECEKAHVSIALINELKEPATVLIDRERLKRVVQNIFNNAITYADKPNGQIDIILRETRTSAIIEMKDNGKGIPEDKLPYIFDRFYQADPSRMSGSGLGLAIAKQIIEGHDGKIWAKSTVGEGTGIMISLKKL</sequence>
<dbReference type="AlphaFoldDB" id="A0AA96LMP8"/>
<dbReference type="Gene3D" id="1.10.287.130">
    <property type="match status" value="1"/>
</dbReference>
<dbReference type="GO" id="GO:0005524">
    <property type="term" value="F:ATP binding"/>
    <property type="evidence" value="ECO:0007669"/>
    <property type="project" value="UniProtKB-KW"/>
</dbReference>
<evidence type="ECO:0000256" key="2">
    <source>
        <dbReference type="ARBA" id="ARBA00004651"/>
    </source>
</evidence>
<dbReference type="PRINTS" id="PR00344">
    <property type="entry name" value="BCTRLSENSOR"/>
</dbReference>
<dbReference type="CDD" id="cd00075">
    <property type="entry name" value="HATPase"/>
    <property type="match status" value="1"/>
</dbReference>
<dbReference type="InterPro" id="IPR005467">
    <property type="entry name" value="His_kinase_dom"/>
</dbReference>
<dbReference type="EMBL" id="CP130319">
    <property type="protein sequence ID" value="WNR43829.1"/>
    <property type="molecule type" value="Genomic_DNA"/>
</dbReference>
<keyword evidence="5" id="KW-0597">Phosphoprotein</keyword>
<evidence type="ECO:0000256" key="11">
    <source>
        <dbReference type="ARBA" id="ARBA00022989"/>
    </source>
</evidence>
<keyword evidence="6" id="KW-0808">Transferase</keyword>
<evidence type="ECO:0000256" key="1">
    <source>
        <dbReference type="ARBA" id="ARBA00000085"/>
    </source>
</evidence>
<dbReference type="PANTHER" id="PTHR45528:SF1">
    <property type="entry name" value="SENSOR HISTIDINE KINASE CPXA"/>
    <property type="match status" value="1"/>
</dbReference>
<evidence type="ECO:0000256" key="9">
    <source>
        <dbReference type="ARBA" id="ARBA00022777"/>
    </source>
</evidence>
<dbReference type="SUPFAM" id="SSF158472">
    <property type="entry name" value="HAMP domain-like"/>
    <property type="match status" value="1"/>
</dbReference>
<dbReference type="Gene3D" id="6.10.340.10">
    <property type="match status" value="1"/>
</dbReference>
<reference evidence="17" key="1">
    <citation type="submission" date="2022-02" db="EMBL/GenBank/DDBJ databases">
        <title>Paenibacillus sp. MBLB1832 Whole Genome Shotgun Sequencing.</title>
        <authorList>
            <person name="Hwang C.Y."/>
            <person name="Cho E.-S."/>
            <person name="Seo M.-J."/>
        </authorList>
    </citation>
    <scope>NUCLEOTIDE SEQUENCE</scope>
    <source>
        <strain evidence="17">MBLB1832</strain>
    </source>
</reference>
<dbReference type="InterPro" id="IPR036097">
    <property type="entry name" value="HisK_dim/P_sf"/>
</dbReference>
<dbReference type="GO" id="GO:0000155">
    <property type="term" value="F:phosphorelay sensor kinase activity"/>
    <property type="evidence" value="ECO:0007669"/>
    <property type="project" value="InterPro"/>
</dbReference>
<comment type="subcellular location">
    <subcellularLocation>
        <location evidence="2">Cell membrane</location>
        <topology evidence="2">Multi-pass membrane protein</topology>
    </subcellularLocation>
</comment>
<dbReference type="InterPro" id="IPR050398">
    <property type="entry name" value="HssS/ArlS-like"/>
</dbReference>
<dbReference type="PROSITE" id="PS50885">
    <property type="entry name" value="HAMP"/>
    <property type="match status" value="1"/>
</dbReference>
<dbReference type="InterPro" id="IPR003660">
    <property type="entry name" value="HAMP_dom"/>
</dbReference>
<evidence type="ECO:0000256" key="7">
    <source>
        <dbReference type="ARBA" id="ARBA00022692"/>
    </source>
</evidence>
<proteinExistence type="predicted"/>
<feature type="domain" description="Histidine kinase" evidence="15">
    <location>
        <begin position="258"/>
        <end position="474"/>
    </location>
</feature>
<evidence type="ECO:0000313" key="17">
    <source>
        <dbReference type="EMBL" id="WNR43829.1"/>
    </source>
</evidence>
<dbReference type="KEGG" id="proo:MJB10_22450"/>
<keyword evidence="10" id="KW-0067">ATP-binding</keyword>
<keyword evidence="13 14" id="KW-0472">Membrane</keyword>
<dbReference type="SMART" id="SM00388">
    <property type="entry name" value="HisKA"/>
    <property type="match status" value="1"/>
</dbReference>
<dbReference type="SMART" id="SM00304">
    <property type="entry name" value="HAMP"/>
    <property type="match status" value="1"/>
</dbReference>
<evidence type="ECO:0000256" key="14">
    <source>
        <dbReference type="SAM" id="Phobius"/>
    </source>
</evidence>
<evidence type="ECO:0000256" key="6">
    <source>
        <dbReference type="ARBA" id="ARBA00022679"/>
    </source>
</evidence>
<gene>
    <name evidence="17" type="ORF">MJB10_22450</name>
</gene>
<accession>A0AA96LMP8</accession>
<evidence type="ECO:0000256" key="3">
    <source>
        <dbReference type="ARBA" id="ARBA00012438"/>
    </source>
</evidence>
<protein>
    <recommendedName>
        <fullName evidence="3">histidine kinase</fullName>
        <ecNumber evidence="3">2.7.13.3</ecNumber>
    </recommendedName>
</protein>
<keyword evidence="8" id="KW-0547">Nucleotide-binding</keyword>
<dbReference type="SUPFAM" id="SSF47384">
    <property type="entry name" value="Homodimeric domain of signal transducing histidine kinase"/>
    <property type="match status" value="1"/>
</dbReference>
<evidence type="ECO:0000256" key="13">
    <source>
        <dbReference type="ARBA" id="ARBA00023136"/>
    </source>
</evidence>
<evidence type="ECO:0000256" key="8">
    <source>
        <dbReference type="ARBA" id="ARBA00022741"/>
    </source>
</evidence>
<evidence type="ECO:0000256" key="5">
    <source>
        <dbReference type="ARBA" id="ARBA00022553"/>
    </source>
</evidence>
<evidence type="ECO:0000313" key="18">
    <source>
        <dbReference type="Proteomes" id="UP001304650"/>
    </source>
</evidence>
<organism evidence="17 18">
    <name type="scientific">Paenibacillus roseopurpureus</name>
    <dbReference type="NCBI Taxonomy" id="2918901"/>
    <lineage>
        <taxon>Bacteria</taxon>
        <taxon>Bacillati</taxon>
        <taxon>Bacillota</taxon>
        <taxon>Bacilli</taxon>
        <taxon>Bacillales</taxon>
        <taxon>Paenibacillaceae</taxon>
        <taxon>Paenibacillus</taxon>
    </lineage>
</organism>
<dbReference type="SUPFAM" id="SSF55874">
    <property type="entry name" value="ATPase domain of HSP90 chaperone/DNA topoisomerase II/histidine kinase"/>
    <property type="match status" value="1"/>
</dbReference>
<keyword evidence="7 14" id="KW-0812">Transmembrane</keyword>
<feature type="transmembrane region" description="Helical" evidence="14">
    <location>
        <begin position="162"/>
        <end position="185"/>
    </location>
</feature>